<name>A0A146K808_9EUKA</name>
<keyword evidence="1" id="KW-0812">Transmembrane</keyword>
<evidence type="ECO:0000256" key="1">
    <source>
        <dbReference type="SAM" id="Phobius"/>
    </source>
</evidence>
<gene>
    <name evidence="2" type="ORF">TPC1_16098</name>
</gene>
<evidence type="ECO:0008006" key="3">
    <source>
        <dbReference type="Google" id="ProtNLM"/>
    </source>
</evidence>
<keyword evidence="1" id="KW-0472">Membrane</keyword>
<feature type="non-terminal residue" evidence="2">
    <location>
        <position position="1"/>
    </location>
</feature>
<dbReference type="EMBL" id="GDID01004532">
    <property type="protein sequence ID" value="JAP92074.1"/>
    <property type="molecule type" value="Transcribed_RNA"/>
</dbReference>
<reference evidence="2" key="1">
    <citation type="submission" date="2015-07" db="EMBL/GenBank/DDBJ databases">
        <title>Adaptation to a free-living lifestyle via gene acquisitions in the diplomonad Trepomonas sp. PC1.</title>
        <authorList>
            <person name="Xu F."/>
            <person name="Jerlstrom-Hultqvist J."/>
            <person name="Kolisko M."/>
            <person name="Simpson A.G.B."/>
            <person name="Roger A.J."/>
            <person name="Svard S.G."/>
            <person name="Andersson J.O."/>
        </authorList>
    </citation>
    <scope>NUCLEOTIDE SEQUENCE</scope>
    <source>
        <strain evidence="2">PC1</strain>
    </source>
</reference>
<proteinExistence type="predicted"/>
<feature type="transmembrane region" description="Helical" evidence="1">
    <location>
        <begin position="299"/>
        <end position="325"/>
    </location>
</feature>
<organism evidence="2">
    <name type="scientific">Trepomonas sp. PC1</name>
    <dbReference type="NCBI Taxonomy" id="1076344"/>
    <lineage>
        <taxon>Eukaryota</taxon>
        <taxon>Metamonada</taxon>
        <taxon>Diplomonadida</taxon>
        <taxon>Hexamitidae</taxon>
        <taxon>Hexamitinae</taxon>
        <taxon>Trepomonas</taxon>
    </lineage>
</organism>
<protein>
    <recommendedName>
        <fullName evidence="3">Transmembrane protein</fullName>
    </recommendedName>
</protein>
<evidence type="ECO:0000313" key="2">
    <source>
        <dbReference type="EMBL" id="JAP92074.1"/>
    </source>
</evidence>
<accession>A0A146K808</accession>
<keyword evidence="1" id="KW-1133">Transmembrane helix</keyword>
<dbReference type="AlphaFoldDB" id="A0A146K808"/>
<sequence>LKQNYSKLCYISKTDIIAYKMQNPKLYQQIHVDIKRSLYRCQKSFCQLNLSLRCVQVLFERVFIDSISQLKQEQQELYYQGLTDFFETIFFAFFDQATCKRNEYLFIYSDDDFQPFGKEMQQFFTIDYQKLLTYNVNCLNYIYELTHFDTQLILKQERALFKLVSQLCPDVAKFYKIEPGFLKFVVSNNLHCTDSLEISFVLTDLFFKKNQNLNCFISARLLQLAFINCSSQSMESDFLCQKIEHCDDEEQFARLAVSQALDRLLTPENEFKIINQIKQLEADYGKKVFRNRILQVAKAAVMIGGFAFGGIPGVVIGVAGAGSLFM</sequence>